<feature type="region of interest" description="Disordered" evidence="1">
    <location>
        <begin position="1"/>
        <end position="28"/>
    </location>
</feature>
<reference evidence="3 4" key="1">
    <citation type="journal article" date="2017" name="Syst. Appl. Microbiol.">
        <title>Soybeans inoculated with root zone soils of Canadian native legumes harbour diverse and novel Bradyrhizobium spp. that possess agricultural potential.</title>
        <authorList>
            <person name="Bromfield E.S.P."/>
            <person name="Cloutier S."/>
            <person name="Tambong J.T."/>
            <person name="Tran Thi T.V."/>
        </authorList>
    </citation>
    <scope>NUCLEOTIDE SEQUENCE [LARGE SCALE GENOMIC DNA]</scope>
    <source>
        <strain evidence="3 4">323S2</strain>
    </source>
</reference>
<evidence type="ECO:0000256" key="1">
    <source>
        <dbReference type="SAM" id="MobiDB-lite"/>
    </source>
</evidence>
<dbReference type="AlphaFoldDB" id="A0A7Z0QH94"/>
<name>A0A7Z0QH94_9BRAD</name>
<accession>A0A7Z0QH94</accession>
<protein>
    <submittedName>
        <fullName evidence="2">Uncharacterized protein</fullName>
    </submittedName>
</protein>
<sequence length="89" mass="9332">MPPPPGPPPPKMPPPPLPPPLPPRPPPPRNVLVVALPPFALLLAKLTLLSVTSADWLTNSAPPAPMPPPAPLPPPWARPADRMTLLIAT</sequence>
<evidence type="ECO:0000313" key="2">
    <source>
        <dbReference type="EMBL" id="NYY94356.1"/>
    </source>
</evidence>
<evidence type="ECO:0000313" key="4">
    <source>
        <dbReference type="Proteomes" id="UP000564836"/>
    </source>
</evidence>
<dbReference type="EMBL" id="JACBFH010000001">
    <property type="protein sequence ID" value="NYY94356.1"/>
    <property type="molecule type" value="Genomic_DNA"/>
</dbReference>
<proteinExistence type="predicted"/>
<dbReference type="Proteomes" id="UP000564836">
    <property type="component" value="Chromosome"/>
</dbReference>
<dbReference type="EMBL" id="CP088280">
    <property type="protein sequence ID" value="UGX98793.1"/>
    <property type="molecule type" value="Genomic_DNA"/>
</dbReference>
<organism evidence="2">
    <name type="scientific">Bradyrhizobium barranii subsp. barranii</name>
    <dbReference type="NCBI Taxonomy" id="2823807"/>
    <lineage>
        <taxon>Bacteria</taxon>
        <taxon>Pseudomonadati</taxon>
        <taxon>Pseudomonadota</taxon>
        <taxon>Alphaproteobacteria</taxon>
        <taxon>Hyphomicrobiales</taxon>
        <taxon>Nitrobacteraceae</taxon>
        <taxon>Bradyrhizobium</taxon>
        <taxon>Bradyrhizobium barranii</taxon>
    </lineage>
</organism>
<reference evidence="3 4" key="3">
    <citation type="journal article" date="2022" name="Int. J. Syst. Evol. Microbiol.">
        <title>Strains of Bradyrhizobium barranii sp. nov. associated with legumes native to Canada are symbionts of soybeans and belong to different subspecies (subsp. barranii subsp. nov. and subsp. apii subsp. nov.) and symbiovars (sv. glycinearum and sv. septentrionale).</title>
        <authorList>
            <person name="Bromfield E.S.P."/>
            <person name="Cloutier S."/>
            <person name="Wasai-Hara S."/>
            <person name="Minamisawa K."/>
        </authorList>
    </citation>
    <scope>NUCLEOTIDE SEQUENCE [LARGE SCALE GENOMIC DNA]</scope>
    <source>
        <strain evidence="3 4">323S2</strain>
    </source>
</reference>
<gene>
    <name evidence="3" type="ORF">G6321_00028245</name>
    <name evidence="2" type="ORF">G6321_40000</name>
</gene>
<evidence type="ECO:0000313" key="3">
    <source>
        <dbReference type="EMBL" id="UGX98793.1"/>
    </source>
</evidence>
<feature type="region of interest" description="Disordered" evidence="1">
    <location>
        <begin position="57"/>
        <end position="78"/>
    </location>
</feature>
<reference evidence="2" key="2">
    <citation type="submission" date="2020-06" db="EMBL/GenBank/DDBJ databases">
        <title>Whole Genome Sequence of Bradyrhizobium sp. Strain 323S2.</title>
        <authorList>
            <person name="Bromfield E.S.P."/>
        </authorList>
    </citation>
    <scope>NUCLEOTIDE SEQUENCE [LARGE SCALE GENOMIC DNA]</scope>
    <source>
        <strain evidence="2">323S2</strain>
    </source>
</reference>
<feature type="compositionally biased region" description="Pro residues" evidence="1">
    <location>
        <begin position="62"/>
        <end position="77"/>
    </location>
</feature>